<dbReference type="EMBL" id="AAYVUT010000043">
    <property type="protein sequence ID" value="EHB2512677.1"/>
    <property type="molecule type" value="Genomic_DNA"/>
</dbReference>
<sequence>RHANLNTTTIYAKATNDTIKAALLNN</sequence>
<dbReference type="Proteomes" id="UP000735326">
    <property type="component" value="Unassembled WGS sequence"/>
</dbReference>
<accession>A0AAN3U9R9</accession>
<name>A0AAN3U9R9_CAMJU</name>
<dbReference type="AlphaFoldDB" id="A0AAN3U9R9"/>
<feature type="non-terminal residue" evidence="1">
    <location>
        <position position="1"/>
    </location>
</feature>
<proteinExistence type="predicted"/>
<gene>
    <name evidence="1" type="ORF">JYC20_001894</name>
    <name evidence="2" type="ORF">JYC20_001898</name>
</gene>
<reference evidence="1" key="1">
    <citation type="submission" date="2021-02" db="EMBL/GenBank/DDBJ databases">
        <authorList>
            <consortium name="PulseNet: The National Subtyping Network for Foodborne Disease Surveillance"/>
        </authorList>
    </citation>
    <scope>NUCLEOTIDE SEQUENCE</scope>
    <source>
        <strain evidence="1">PNUSAC020384</strain>
    </source>
</reference>
<dbReference type="EMBL" id="AAYVUT010000046">
    <property type="protein sequence ID" value="EHB2512681.1"/>
    <property type="molecule type" value="Genomic_DNA"/>
</dbReference>
<evidence type="ECO:0000313" key="2">
    <source>
        <dbReference type="EMBL" id="EHB2512681.1"/>
    </source>
</evidence>
<evidence type="ECO:0000313" key="3">
    <source>
        <dbReference type="Proteomes" id="UP000735326"/>
    </source>
</evidence>
<organism evidence="1 3">
    <name type="scientific">Campylobacter jejuni</name>
    <dbReference type="NCBI Taxonomy" id="197"/>
    <lineage>
        <taxon>Bacteria</taxon>
        <taxon>Pseudomonadati</taxon>
        <taxon>Campylobacterota</taxon>
        <taxon>Epsilonproteobacteria</taxon>
        <taxon>Campylobacterales</taxon>
        <taxon>Campylobacteraceae</taxon>
        <taxon>Campylobacter</taxon>
    </lineage>
</organism>
<evidence type="ECO:0000313" key="1">
    <source>
        <dbReference type="EMBL" id="EHB2512677.1"/>
    </source>
</evidence>
<comment type="caution">
    <text evidence="1">The sequence shown here is derived from an EMBL/GenBank/DDBJ whole genome shotgun (WGS) entry which is preliminary data.</text>
</comment>
<protein>
    <submittedName>
        <fullName evidence="1">Integrase</fullName>
    </submittedName>
</protein>